<dbReference type="AlphaFoldDB" id="A0A7R9UNM7"/>
<dbReference type="GO" id="GO:0005634">
    <property type="term" value="C:nucleus"/>
    <property type="evidence" value="ECO:0007669"/>
    <property type="project" value="UniProtKB-SubCell"/>
</dbReference>
<accession>A0A7R9UNM7</accession>
<evidence type="ECO:0000259" key="7">
    <source>
        <dbReference type="SMART" id="SM00948"/>
    </source>
</evidence>
<gene>
    <name evidence="9" type="ORF">KFE25_001650</name>
    <name evidence="8" type="ORF">PLUT1463_LOCUS5129</name>
</gene>
<evidence type="ECO:0000313" key="8">
    <source>
        <dbReference type="EMBL" id="CAD8270815.1"/>
    </source>
</evidence>
<dbReference type="EMBL" id="JAGTXO010000018">
    <property type="protein sequence ID" value="KAG8462877.1"/>
    <property type="molecule type" value="Genomic_DNA"/>
</dbReference>
<evidence type="ECO:0000256" key="3">
    <source>
        <dbReference type="ARBA" id="ARBA00022490"/>
    </source>
</evidence>
<sequence length="253" mass="27638">MFRNQYDTDCITWSPAGRIHQIEYAMEAVKQGSAAVGLRSKTHALVASIKKSSNELSSYQKKIFKIDEHMGIAIAGLVPDGRVLAKYMRSECLNYRFVYDGPLQVGRLVAQVADKSQLGTQRAGHRPYGVGLLVAGYDQTGPHIFQTCPSGNFWEYHAFAIGSRSQAARTYLERRFEAFEELPLDELVMHALLSLRETLAAGAELTTSNVALGYVTAGGTFTVLEDEAVQPYLDMIGQADAPGAPGAAAQMEE</sequence>
<dbReference type="GO" id="GO:0006511">
    <property type="term" value="P:ubiquitin-dependent protein catabolic process"/>
    <property type="evidence" value="ECO:0007669"/>
    <property type="project" value="InterPro"/>
</dbReference>
<keyword evidence="10" id="KW-1185">Reference proteome</keyword>
<dbReference type="InterPro" id="IPR029055">
    <property type="entry name" value="Ntn_hydrolases_N"/>
</dbReference>
<dbReference type="SUPFAM" id="SSF56235">
    <property type="entry name" value="N-terminal nucleophile aminohydrolases (Ntn hydrolases)"/>
    <property type="match status" value="1"/>
</dbReference>
<dbReference type="InterPro" id="IPR001353">
    <property type="entry name" value="Proteasome_sua/b"/>
</dbReference>
<protein>
    <recommendedName>
        <fullName evidence="7">Proteasome alpha-type subunits domain-containing protein</fullName>
    </recommendedName>
</protein>
<keyword evidence="5" id="KW-0539">Nucleus</keyword>
<name>A0A7R9UNM7_DIALT</name>
<dbReference type="OMA" id="NTQVYGK"/>
<evidence type="ECO:0000256" key="2">
    <source>
        <dbReference type="ARBA" id="ARBA00004496"/>
    </source>
</evidence>
<keyword evidence="3" id="KW-0963">Cytoplasm</keyword>
<evidence type="ECO:0000313" key="10">
    <source>
        <dbReference type="Proteomes" id="UP000751190"/>
    </source>
</evidence>
<dbReference type="PANTHER" id="PTHR11599">
    <property type="entry name" value="PROTEASOME SUBUNIT ALPHA/BETA"/>
    <property type="match status" value="1"/>
</dbReference>
<keyword evidence="4 6" id="KW-0647">Proteasome</keyword>
<organism evidence="8">
    <name type="scientific">Diacronema lutheri</name>
    <name type="common">Unicellular marine alga</name>
    <name type="synonym">Monochrysis lutheri</name>
    <dbReference type="NCBI Taxonomy" id="2081491"/>
    <lineage>
        <taxon>Eukaryota</taxon>
        <taxon>Haptista</taxon>
        <taxon>Haptophyta</taxon>
        <taxon>Pavlovophyceae</taxon>
        <taxon>Pavlovales</taxon>
        <taxon>Pavlovaceae</taxon>
        <taxon>Diacronema</taxon>
    </lineage>
</organism>
<evidence type="ECO:0000256" key="4">
    <source>
        <dbReference type="ARBA" id="ARBA00022942"/>
    </source>
</evidence>
<comment type="similarity">
    <text evidence="6">Belongs to the peptidase T1A family.</text>
</comment>
<dbReference type="FunFam" id="3.60.20.10:FF:000016">
    <property type="entry name" value="Proteasome subunit alpha type-6"/>
    <property type="match status" value="1"/>
</dbReference>
<comment type="subcellular location">
    <subcellularLocation>
        <location evidence="2">Cytoplasm</location>
    </subcellularLocation>
    <subcellularLocation>
        <location evidence="1">Nucleus</location>
    </subcellularLocation>
</comment>
<dbReference type="InterPro" id="IPR000426">
    <property type="entry name" value="Proteasome_asu_N"/>
</dbReference>
<reference evidence="8" key="1">
    <citation type="submission" date="2021-01" db="EMBL/GenBank/DDBJ databases">
        <authorList>
            <person name="Corre E."/>
            <person name="Pelletier E."/>
            <person name="Niang G."/>
            <person name="Scheremetjew M."/>
            <person name="Finn R."/>
            <person name="Kale V."/>
            <person name="Holt S."/>
            <person name="Cochrane G."/>
            <person name="Meng A."/>
            <person name="Brown T."/>
            <person name="Cohen L."/>
        </authorList>
    </citation>
    <scope>NUCLEOTIDE SEQUENCE</scope>
    <source>
        <strain evidence="8">RCC1537</strain>
    </source>
</reference>
<feature type="domain" description="Proteasome alpha-type subunits" evidence="7">
    <location>
        <begin position="6"/>
        <end position="28"/>
    </location>
</feature>
<dbReference type="GO" id="GO:0005737">
    <property type="term" value="C:cytoplasm"/>
    <property type="evidence" value="ECO:0007669"/>
    <property type="project" value="UniProtKB-SubCell"/>
</dbReference>
<evidence type="ECO:0000256" key="1">
    <source>
        <dbReference type="ARBA" id="ARBA00004123"/>
    </source>
</evidence>
<dbReference type="EMBL" id="HBEB01007932">
    <property type="protein sequence ID" value="CAD8270815.1"/>
    <property type="molecule type" value="Transcribed_RNA"/>
</dbReference>
<dbReference type="InterPro" id="IPR035144">
    <property type="entry name" value="Proteasome_alpha1"/>
</dbReference>
<reference evidence="9" key="2">
    <citation type="submission" date="2021-05" db="EMBL/GenBank/DDBJ databases">
        <title>The genome of the haptophyte Pavlova lutheri (Diacronema luteri, Pavlovales) - a model for lipid biosynthesis in eukaryotic algae.</title>
        <authorList>
            <person name="Hulatt C.J."/>
            <person name="Posewitz M.C."/>
        </authorList>
    </citation>
    <scope>NUCLEOTIDE SEQUENCE</scope>
    <source>
        <strain evidence="9">NIVA-4/92</strain>
    </source>
</reference>
<dbReference type="Gene3D" id="3.60.20.10">
    <property type="entry name" value="Glutamine Phosphoribosylpyrophosphate, subunit 1, domain 1"/>
    <property type="match status" value="1"/>
</dbReference>
<evidence type="ECO:0000256" key="5">
    <source>
        <dbReference type="ARBA" id="ARBA00023242"/>
    </source>
</evidence>
<dbReference type="CDD" id="cd03749">
    <property type="entry name" value="proteasome_alpha_type_1"/>
    <property type="match status" value="1"/>
</dbReference>
<dbReference type="InterPro" id="IPR023332">
    <property type="entry name" value="Proteasome_alpha-type"/>
</dbReference>
<dbReference type="Pfam" id="PF10584">
    <property type="entry name" value="Proteasome_A_N"/>
    <property type="match status" value="1"/>
</dbReference>
<proteinExistence type="inferred from homology"/>
<dbReference type="PROSITE" id="PS51475">
    <property type="entry name" value="PROTEASOME_ALPHA_2"/>
    <property type="match status" value="1"/>
</dbReference>
<dbReference type="SMART" id="SM00948">
    <property type="entry name" value="Proteasome_A_N"/>
    <property type="match status" value="1"/>
</dbReference>
<dbReference type="GO" id="GO:0019773">
    <property type="term" value="C:proteasome core complex, alpha-subunit complex"/>
    <property type="evidence" value="ECO:0007669"/>
    <property type="project" value="UniProtKB-UniRule"/>
</dbReference>
<dbReference type="Proteomes" id="UP000751190">
    <property type="component" value="Unassembled WGS sequence"/>
</dbReference>
<dbReference type="Pfam" id="PF00227">
    <property type="entry name" value="Proteasome"/>
    <property type="match status" value="1"/>
</dbReference>
<evidence type="ECO:0000256" key="6">
    <source>
        <dbReference type="PROSITE-ProRule" id="PRU00808"/>
    </source>
</evidence>
<evidence type="ECO:0000313" key="9">
    <source>
        <dbReference type="EMBL" id="KAG8462877.1"/>
    </source>
</evidence>
<dbReference type="InterPro" id="IPR050115">
    <property type="entry name" value="Proteasome_alpha"/>
</dbReference>
<dbReference type="OrthoDB" id="431557at2759"/>